<dbReference type="SUPFAM" id="SSF51735">
    <property type="entry name" value="NAD(P)-binding Rossmann-fold domains"/>
    <property type="match status" value="1"/>
</dbReference>
<accession>A0A831PRH1</accession>
<protein>
    <submittedName>
        <fullName evidence="2">6-phosphogluconate dehydrogenase</fullName>
    </submittedName>
</protein>
<dbReference type="Proteomes" id="UP000886047">
    <property type="component" value="Unassembled WGS sequence"/>
</dbReference>
<dbReference type="PROSITE" id="PS00895">
    <property type="entry name" value="3_HYDROXYISOBUT_DH"/>
    <property type="match status" value="1"/>
</dbReference>
<dbReference type="Gene3D" id="3.40.50.720">
    <property type="entry name" value="NAD(P)-binding Rossmann-like Domain"/>
    <property type="match status" value="1"/>
</dbReference>
<dbReference type="GO" id="GO:0016054">
    <property type="term" value="P:organic acid catabolic process"/>
    <property type="evidence" value="ECO:0007669"/>
    <property type="project" value="UniProtKB-ARBA"/>
</dbReference>
<comment type="caution">
    <text evidence="2">The sequence shown here is derived from an EMBL/GenBank/DDBJ whole genome shotgun (WGS) entry which is preliminary data.</text>
</comment>
<dbReference type="AlphaFoldDB" id="A0A831PRH1"/>
<dbReference type="Pfam" id="PF03446">
    <property type="entry name" value="NAD_binding_2"/>
    <property type="match status" value="1"/>
</dbReference>
<proteinExistence type="predicted"/>
<evidence type="ECO:0000313" key="2">
    <source>
        <dbReference type="EMBL" id="HDR52733.1"/>
    </source>
</evidence>
<dbReference type="InterPro" id="IPR002204">
    <property type="entry name" value="3-OH-isobutyrate_DH-rel_CS"/>
</dbReference>
<dbReference type="GO" id="GO:0004616">
    <property type="term" value="F:phosphogluconate dehydrogenase (decarboxylating) activity"/>
    <property type="evidence" value="ECO:0007669"/>
    <property type="project" value="InterPro"/>
</dbReference>
<evidence type="ECO:0000259" key="1">
    <source>
        <dbReference type="Pfam" id="PF03446"/>
    </source>
</evidence>
<reference evidence="2" key="1">
    <citation type="journal article" date="2020" name="mSystems">
        <title>Genome- and Community-Level Interaction Insights into Carbon Utilization and Element Cycling Functions of Hydrothermarchaeota in Hydrothermal Sediment.</title>
        <authorList>
            <person name="Zhou Z."/>
            <person name="Liu Y."/>
            <person name="Xu W."/>
            <person name="Pan J."/>
            <person name="Luo Z.H."/>
            <person name="Li M."/>
        </authorList>
    </citation>
    <scope>NUCLEOTIDE SEQUENCE [LARGE SCALE GENOMIC DNA]</scope>
    <source>
        <strain evidence="2">SpSt-1217</strain>
    </source>
</reference>
<dbReference type="InterPro" id="IPR006183">
    <property type="entry name" value="Pgluconate_DH"/>
</dbReference>
<dbReference type="PANTHER" id="PTHR11811">
    <property type="entry name" value="6-PHOSPHOGLUCONATE DEHYDROGENASE"/>
    <property type="match status" value="1"/>
</dbReference>
<gene>
    <name evidence="2" type="ORF">ENN90_14135</name>
</gene>
<dbReference type="GO" id="GO:0050661">
    <property type="term" value="F:NADP binding"/>
    <property type="evidence" value="ECO:0007669"/>
    <property type="project" value="InterPro"/>
</dbReference>
<dbReference type="InterPro" id="IPR006115">
    <property type="entry name" value="6PGDH_NADP-bd"/>
</dbReference>
<name>A0A831PRH1_9BACT</name>
<dbReference type="InterPro" id="IPR036291">
    <property type="entry name" value="NAD(P)-bd_dom_sf"/>
</dbReference>
<feature type="domain" description="6-phosphogluconate dehydrogenase NADP-binding" evidence="1">
    <location>
        <begin position="2"/>
        <end position="76"/>
    </location>
</feature>
<dbReference type="EMBL" id="DSDK01000794">
    <property type="protein sequence ID" value="HDR52733.1"/>
    <property type="molecule type" value="Genomic_DNA"/>
</dbReference>
<organism evidence="2">
    <name type="scientific">Mariniphaga anaerophila</name>
    <dbReference type="NCBI Taxonomy" id="1484053"/>
    <lineage>
        <taxon>Bacteria</taxon>
        <taxon>Pseudomonadati</taxon>
        <taxon>Bacteroidota</taxon>
        <taxon>Bacteroidia</taxon>
        <taxon>Marinilabiliales</taxon>
        <taxon>Prolixibacteraceae</taxon>
        <taxon>Mariniphaga</taxon>
    </lineage>
</organism>
<feature type="non-terminal residue" evidence="2">
    <location>
        <position position="78"/>
    </location>
</feature>
<sequence>MKIGFIGLGKMGFNMVQRLLDNNHEVVVWNIDPKPVTELENLGAIGATSVKELTEKLPERKVVWLMVPAGKPVDENLD</sequence>